<dbReference type="InterPro" id="IPR002114">
    <property type="entry name" value="PTS_HPr_Ser_P_site"/>
</dbReference>
<evidence type="ECO:0000313" key="6">
    <source>
        <dbReference type="EMBL" id="SKA64580.1"/>
    </source>
</evidence>
<dbReference type="PROSITE" id="PS51350">
    <property type="entry name" value="PTS_HPR_DOM"/>
    <property type="match status" value="1"/>
</dbReference>
<dbReference type="PANTHER" id="PTHR33705">
    <property type="entry name" value="PHOSPHOCARRIER PROTEIN HPR"/>
    <property type="match status" value="1"/>
</dbReference>
<dbReference type="CDD" id="cd00367">
    <property type="entry name" value="PTS-HPr_like"/>
    <property type="match status" value="1"/>
</dbReference>
<evidence type="ECO:0000256" key="3">
    <source>
        <dbReference type="ARBA" id="ARBA00022490"/>
    </source>
</evidence>
<dbReference type="InterPro" id="IPR035895">
    <property type="entry name" value="HPr-like_sf"/>
</dbReference>
<reference evidence="6 7" key="1">
    <citation type="submission" date="2017-02" db="EMBL/GenBank/DDBJ databases">
        <authorList>
            <person name="Peterson S.W."/>
        </authorList>
    </citation>
    <scope>NUCLEOTIDE SEQUENCE [LARGE SCALE GENOMIC DNA]</scope>
    <source>
        <strain evidence="6 7">DSM 18034</strain>
    </source>
</reference>
<dbReference type="AlphaFoldDB" id="A0A1T4VHY5"/>
<dbReference type="NCBIfam" id="TIGR01003">
    <property type="entry name" value="PTS_HPr_family"/>
    <property type="match status" value="1"/>
</dbReference>
<dbReference type="PROSITE" id="PS00369">
    <property type="entry name" value="PTS_HPR_HIS"/>
    <property type="match status" value="1"/>
</dbReference>
<protein>
    <submittedName>
        <fullName evidence="6">Phosphocarrier protein</fullName>
    </submittedName>
</protein>
<accession>A0A1T4VHY5</accession>
<name>A0A1T4VHY5_9BACT</name>
<dbReference type="PROSITE" id="PS00589">
    <property type="entry name" value="PTS_HPR_SER"/>
    <property type="match status" value="1"/>
</dbReference>
<dbReference type="EMBL" id="FUYA01000001">
    <property type="protein sequence ID" value="SKA64580.1"/>
    <property type="molecule type" value="Genomic_DNA"/>
</dbReference>
<organism evidence="6 7">
    <name type="scientific">Desulfobaculum bizertense DSM 18034</name>
    <dbReference type="NCBI Taxonomy" id="1121442"/>
    <lineage>
        <taxon>Bacteria</taxon>
        <taxon>Pseudomonadati</taxon>
        <taxon>Thermodesulfobacteriota</taxon>
        <taxon>Desulfovibrionia</taxon>
        <taxon>Desulfovibrionales</taxon>
        <taxon>Desulfovibrionaceae</taxon>
        <taxon>Desulfobaculum</taxon>
    </lineage>
</organism>
<evidence type="ECO:0000256" key="4">
    <source>
        <dbReference type="ARBA" id="ARBA00022683"/>
    </source>
</evidence>
<comment type="similarity">
    <text evidence="2">Belongs to the HPr family.</text>
</comment>
<dbReference type="STRING" id="1121442.SAMN02745702_00357"/>
<sequence length="97" mass="10486">MLETEADDFRSAQVCVRNELGLHARPAARLAQEAQKFASEILLESGDQSVDAKSILDLLTLAAPQGCALTLRARGTDAGKAVDTLLNLFLNRFGEEK</sequence>
<dbReference type="SUPFAM" id="SSF55594">
    <property type="entry name" value="HPr-like"/>
    <property type="match status" value="1"/>
</dbReference>
<dbReference type="PRINTS" id="PR00107">
    <property type="entry name" value="PHOSPHOCPHPR"/>
</dbReference>
<dbReference type="GO" id="GO:0005737">
    <property type="term" value="C:cytoplasm"/>
    <property type="evidence" value="ECO:0007669"/>
    <property type="project" value="UniProtKB-SubCell"/>
</dbReference>
<keyword evidence="3" id="KW-0963">Cytoplasm</keyword>
<evidence type="ECO:0000256" key="2">
    <source>
        <dbReference type="ARBA" id="ARBA00010736"/>
    </source>
</evidence>
<proteinExistence type="inferred from homology"/>
<comment type="subcellular location">
    <subcellularLocation>
        <location evidence="1">Cytoplasm</location>
    </subcellularLocation>
</comment>
<evidence type="ECO:0000256" key="1">
    <source>
        <dbReference type="ARBA" id="ARBA00004496"/>
    </source>
</evidence>
<keyword evidence="4" id="KW-0598">Phosphotransferase system</keyword>
<dbReference type="Gene3D" id="3.30.1340.10">
    <property type="entry name" value="HPr-like"/>
    <property type="match status" value="1"/>
</dbReference>
<dbReference type="InterPro" id="IPR050399">
    <property type="entry name" value="HPr"/>
</dbReference>
<dbReference type="InterPro" id="IPR001020">
    <property type="entry name" value="PTS_HPr_His_P_site"/>
</dbReference>
<dbReference type="InterPro" id="IPR000032">
    <property type="entry name" value="HPr-like"/>
</dbReference>
<dbReference type="Proteomes" id="UP000189733">
    <property type="component" value="Unassembled WGS sequence"/>
</dbReference>
<dbReference type="Pfam" id="PF00381">
    <property type="entry name" value="PTS-HPr"/>
    <property type="match status" value="1"/>
</dbReference>
<feature type="domain" description="HPr" evidence="5">
    <location>
        <begin position="9"/>
        <end position="96"/>
    </location>
</feature>
<dbReference type="PANTHER" id="PTHR33705:SF2">
    <property type="entry name" value="PHOSPHOCARRIER PROTEIN NPR"/>
    <property type="match status" value="1"/>
</dbReference>
<keyword evidence="7" id="KW-1185">Reference proteome</keyword>
<evidence type="ECO:0000259" key="5">
    <source>
        <dbReference type="PROSITE" id="PS51350"/>
    </source>
</evidence>
<dbReference type="GO" id="GO:0009401">
    <property type="term" value="P:phosphoenolpyruvate-dependent sugar phosphotransferase system"/>
    <property type="evidence" value="ECO:0007669"/>
    <property type="project" value="UniProtKB-KW"/>
</dbReference>
<gene>
    <name evidence="6" type="ORF">SAMN02745702_00357</name>
</gene>
<evidence type="ECO:0000313" key="7">
    <source>
        <dbReference type="Proteomes" id="UP000189733"/>
    </source>
</evidence>